<dbReference type="Proteomes" id="UP001378242">
    <property type="component" value="Unassembled WGS sequence"/>
</dbReference>
<evidence type="ECO:0000256" key="7">
    <source>
        <dbReference type="SAM" id="MobiDB-lite"/>
    </source>
</evidence>
<evidence type="ECO:0000256" key="4">
    <source>
        <dbReference type="ARBA" id="ARBA00022691"/>
    </source>
</evidence>
<feature type="region of interest" description="Disordered" evidence="7">
    <location>
        <begin position="742"/>
        <end position="767"/>
    </location>
</feature>
<comment type="caution">
    <text evidence="8">The sequence shown here is derived from an EMBL/GenBank/DDBJ whole genome shotgun (WGS) entry which is preliminary data.</text>
</comment>
<protein>
    <recommendedName>
        <fullName evidence="1">site-specific DNA-methyltransferase (adenine-specific)</fullName>
        <ecNumber evidence="1">2.1.1.72</ecNumber>
    </recommendedName>
</protein>
<feature type="compositionally biased region" description="Basic and acidic residues" evidence="7">
    <location>
        <begin position="525"/>
        <end position="538"/>
    </location>
</feature>
<evidence type="ECO:0000256" key="3">
    <source>
        <dbReference type="ARBA" id="ARBA00022679"/>
    </source>
</evidence>
<dbReference type="EMBL" id="JBAKAP010000005">
    <property type="protein sequence ID" value="MEL0616485.1"/>
    <property type="molecule type" value="Genomic_DNA"/>
</dbReference>
<dbReference type="Gene3D" id="3.40.50.150">
    <property type="entry name" value="Vaccinia Virus protein VP39"/>
    <property type="match status" value="2"/>
</dbReference>
<organism evidence="8 9">
    <name type="scientific">Cobetia marina</name>
    <name type="common">Deleya marina</name>
    <dbReference type="NCBI Taxonomy" id="28258"/>
    <lineage>
        <taxon>Bacteria</taxon>
        <taxon>Pseudomonadati</taxon>
        <taxon>Pseudomonadota</taxon>
        <taxon>Gammaproteobacteria</taxon>
        <taxon>Oceanospirillales</taxon>
        <taxon>Halomonadaceae</taxon>
        <taxon>Cobetia</taxon>
    </lineage>
</organism>
<keyword evidence="9" id="KW-1185">Reference proteome</keyword>
<dbReference type="RefSeq" id="WP_341542171.1">
    <property type="nucleotide sequence ID" value="NZ_JBAKAP010000005.1"/>
</dbReference>
<evidence type="ECO:0000313" key="8">
    <source>
        <dbReference type="EMBL" id="MEL0616485.1"/>
    </source>
</evidence>
<dbReference type="EC" id="2.1.1.72" evidence="1"/>
<feature type="compositionally biased region" description="Basic and acidic residues" evidence="7">
    <location>
        <begin position="752"/>
        <end position="764"/>
    </location>
</feature>
<dbReference type="SUPFAM" id="SSF53335">
    <property type="entry name" value="S-adenosyl-L-methionine-dependent methyltransferases"/>
    <property type="match status" value="1"/>
</dbReference>
<evidence type="ECO:0000313" key="9">
    <source>
        <dbReference type="Proteomes" id="UP001378242"/>
    </source>
</evidence>
<keyword evidence="3" id="KW-0808">Transferase</keyword>
<keyword evidence="5" id="KW-0680">Restriction system</keyword>
<accession>A0ABU9GFI2</accession>
<gene>
    <name evidence="8" type="ORF">V6243_06540</name>
</gene>
<dbReference type="PANTHER" id="PTHR33841:SF5">
    <property type="entry name" value="DNA METHYLASE (MODIFICATION METHYLASE) (METHYLTRANSFERASE)-RELATED"/>
    <property type="match status" value="1"/>
</dbReference>
<dbReference type="InterPro" id="IPR050953">
    <property type="entry name" value="N4_N6_ade-DNA_methylase"/>
</dbReference>
<reference evidence="8 9" key="1">
    <citation type="submission" date="2024-02" db="EMBL/GenBank/DDBJ databases">
        <title>Bacteria isolated from the canopy kelp, Nereocystis luetkeana.</title>
        <authorList>
            <person name="Pfister C.A."/>
            <person name="Younker I.T."/>
            <person name="Light S.H."/>
        </authorList>
    </citation>
    <scope>NUCLEOTIDE SEQUENCE [LARGE SCALE GENOMIC DNA]</scope>
    <source>
        <strain evidence="8 9">TI.5.07</strain>
    </source>
</reference>
<feature type="region of interest" description="Disordered" evidence="7">
    <location>
        <begin position="1"/>
        <end position="30"/>
    </location>
</feature>
<proteinExistence type="predicted"/>
<dbReference type="InterPro" id="IPR002052">
    <property type="entry name" value="DNA_methylase_N6_adenine_CS"/>
</dbReference>
<evidence type="ECO:0000256" key="1">
    <source>
        <dbReference type="ARBA" id="ARBA00011900"/>
    </source>
</evidence>
<evidence type="ECO:0000256" key="2">
    <source>
        <dbReference type="ARBA" id="ARBA00022603"/>
    </source>
</evidence>
<evidence type="ECO:0000256" key="5">
    <source>
        <dbReference type="ARBA" id="ARBA00022747"/>
    </source>
</evidence>
<feature type="region of interest" description="Disordered" evidence="7">
    <location>
        <begin position="503"/>
        <end position="538"/>
    </location>
</feature>
<keyword evidence="4" id="KW-0949">S-adenosyl-L-methionine</keyword>
<dbReference type="PROSITE" id="PS00092">
    <property type="entry name" value="N6_MTASE"/>
    <property type="match status" value="1"/>
</dbReference>
<feature type="region of interest" description="Disordered" evidence="7">
    <location>
        <begin position="1575"/>
        <end position="1594"/>
    </location>
</feature>
<evidence type="ECO:0000256" key="6">
    <source>
        <dbReference type="ARBA" id="ARBA00047942"/>
    </source>
</evidence>
<comment type="catalytic activity">
    <reaction evidence="6">
        <text>a 2'-deoxyadenosine in DNA + S-adenosyl-L-methionine = an N(6)-methyl-2'-deoxyadenosine in DNA + S-adenosyl-L-homocysteine + H(+)</text>
        <dbReference type="Rhea" id="RHEA:15197"/>
        <dbReference type="Rhea" id="RHEA-COMP:12418"/>
        <dbReference type="Rhea" id="RHEA-COMP:12419"/>
        <dbReference type="ChEBI" id="CHEBI:15378"/>
        <dbReference type="ChEBI" id="CHEBI:57856"/>
        <dbReference type="ChEBI" id="CHEBI:59789"/>
        <dbReference type="ChEBI" id="CHEBI:90615"/>
        <dbReference type="ChEBI" id="CHEBI:90616"/>
        <dbReference type="EC" id="2.1.1.72"/>
    </reaction>
</comment>
<sequence length="1594" mass="180632">MEAAEGDPLEAQPHPAQYRTTSAGRDETPLPEAMSKRIAEGKANWQALISRDIFTQARPPRWVLLVSPRQWILIDRARFARAQLLRFDWVELLGRREDPALKAASVLLSREAISEESGQSLLDTLDENAHKHAYGVSEDLKYALRECIELLGNEAARQLVEKARSQKKGIFSGTNELDPDVLSRECLRVMYRLLFLFYIEARPELNYAPVANSIYLNGYSLERLRELELTPLTSERERQGSYLHHSITQLFTLVYEGVNTGHQMDMTQAMSARDSASAFEMSPLRSHLFEPARTPLLNQVVFPNYLWQRIIELMSLSRASGRGKRRGRISYARLGINQLGAVYEALLSYRGFFATETLFEVKKAGEANPDALETGYFVPEHELHHYAENERVMLRNEHGEQVHKRHERGSFLYRLAGRDRQKSASYYTPEVLTRSLVKYALKELYREQLEPLADDAARARHILSLTLCEPAMGSAAFLNEAIDQLADKYLALAQSAGLALDESSLPGERTTAGRSDANVDTSSTDADKDTSTAQEHRIPQSEYAAHKQRVKMYLADHCVFGVDLNPVAVELAEVSLWLAALSDDRFVPWFGFQLHTGNSLIGARRECYPASSLPLKGNNAASWLKTAPKAVPFGLELQTALESQTTLEPQIVPEPTQESVGIWHFLLPFDGMAAYDDKVAKTLFPEQIKALKAWRKDFVAPFAREEIARLEQLSRKVSALWDEHARELHRLRDNTSDPYAIYGQPAKGRRSSMADKDAAHDAISRPEQNNAPAYQRLKLAMDYWCALWFWPLEEHEALPSRAEWLFDLETLLAGDTLGQGPTTATPDLFSSSLAISQPDGTYDVEQEGRSFVDRFGVVNRDLLLKACPRFAMAANIAERERFFHWELEFADLFAGLHNGRQGFDLILGNPPWLKVEWEESGVLGDHQPRFVLQKFSASQLNTLREQAMHEHPGLQDAWLADYQQSDATQAFLNHVSNYPLLVGQKANLYKCFLPTAWRLGNDKAVSGFLHPEGIYDDPKGGLLREAVYPRLRAHFQFHNELRLFAEVHHATMFSINVYGRTKSPDFLHLANTFSPNTIDQSYLDLAGKEDVPAIKDEVEINGKSKVTWNTKGHRDRLLKIDVETLELFAKLYDSEGTPALQARLPALHATQLLEVLECFARQPKRLSDLTGTYTSTQHWNEVNAQKDGTMRRETRFPQSSQEWILSGPHFFVGSPFYKTPRAICTGNSHYDVLDLTTLPADYLPRTNYVPACDSETYAARTPRVSWVQEGESEPRKMTEHYRFNHRRQLSQSGERTLISAVFPRGISSINTCITTAFSSNKHLLNIASSASSIPFDFFIKSTGKSDLYGKDLGSLSLVDLNDDVYCRYLSLACLSDHYADLWAEVFTPAFPKQRWASTSPMLDHDFFANLTPEWQRDCALRYDYARRQALVEIDVLVAQALGMTLEQLITIYRVQFSVMRQYEADTWYDAKGRIVFTPSKGLVGVGLPRKARKAELNEGIHYSIESPELTEYGIALGWEDIQHLEQGVVRKTYQDDTLPGGPYETTVEYHAPFTRPDREADYREAWAFFAAEREDAKTNESAASDNKGRVTITP</sequence>
<keyword evidence="2" id="KW-0489">Methyltransferase</keyword>
<dbReference type="InterPro" id="IPR029063">
    <property type="entry name" value="SAM-dependent_MTases_sf"/>
</dbReference>
<name>A0ABU9GFI2_COBMA</name>
<dbReference type="PANTHER" id="PTHR33841">
    <property type="entry name" value="DNA METHYLTRANSFERASE YEEA-RELATED"/>
    <property type="match status" value="1"/>
</dbReference>